<keyword evidence="2" id="KW-1185">Reference proteome</keyword>
<dbReference type="EMBL" id="BLXT01000588">
    <property type="protein sequence ID" value="GFN78201.1"/>
    <property type="molecule type" value="Genomic_DNA"/>
</dbReference>
<name>A0AAV3Y7W1_9GAST</name>
<comment type="caution">
    <text evidence="1">The sequence shown here is derived from an EMBL/GenBank/DDBJ whole genome shotgun (WGS) entry which is preliminary data.</text>
</comment>
<evidence type="ECO:0000313" key="1">
    <source>
        <dbReference type="EMBL" id="GFN78201.1"/>
    </source>
</evidence>
<organism evidence="1 2">
    <name type="scientific">Plakobranchus ocellatus</name>
    <dbReference type="NCBI Taxonomy" id="259542"/>
    <lineage>
        <taxon>Eukaryota</taxon>
        <taxon>Metazoa</taxon>
        <taxon>Spiralia</taxon>
        <taxon>Lophotrochozoa</taxon>
        <taxon>Mollusca</taxon>
        <taxon>Gastropoda</taxon>
        <taxon>Heterobranchia</taxon>
        <taxon>Euthyneura</taxon>
        <taxon>Panpulmonata</taxon>
        <taxon>Sacoglossa</taxon>
        <taxon>Placobranchoidea</taxon>
        <taxon>Plakobranchidae</taxon>
        <taxon>Plakobranchus</taxon>
    </lineage>
</organism>
<evidence type="ECO:0000313" key="2">
    <source>
        <dbReference type="Proteomes" id="UP000735302"/>
    </source>
</evidence>
<sequence>MARRSDERVKFDSCGVRKPIYLHSREGLFRLDIALVSWDLAESTRREILRDVGSNCLPVLITITSYTQAKNRINSLDELPQGQLYNYRNTGSGPKECFHIDFLPEWYYTPLDKVCPASFHPYG</sequence>
<proteinExistence type="predicted"/>
<dbReference type="AlphaFoldDB" id="A0AAV3Y7W1"/>
<dbReference type="Proteomes" id="UP000735302">
    <property type="component" value="Unassembled WGS sequence"/>
</dbReference>
<gene>
    <name evidence="1" type="ORF">PoB_000470700</name>
</gene>
<accession>A0AAV3Y7W1</accession>
<reference evidence="1 2" key="1">
    <citation type="journal article" date="2021" name="Elife">
        <title>Chloroplast acquisition without the gene transfer in kleptoplastic sea slugs, Plakobranchus ocellatus.</title>
        <authorList>
            <person name="Maeda T."/>
            <person name="Takahashi S."/>
            <person name="Yoshida T."/>
            <person name="Shimamura S."/>
            <person name="Takaki Y."/>
            <person name="Nagai Y."/>
            <person name="Toyoda A."/>
            <person name="Suzuki Y."/>
            <person name="Arimoto A."/>
            <person name="Ishii H."/>
            <person name="Satoh N."/>
            <person name="Nishiyama T."/>
            <person name="Hasebe M."/>
            <person name="Maruyama T."/>
            <person name="Minagawa J."/>
            <person name="Obokata J."/>
            <person name="Shigenobu S."/>
        </authorList>
    </citation>
    <scope>NUCLEOTIDE SEQUENCE [LARGE SCALE GENOMIC DNA]</scope>
</reference>
<protein>
    <submittedName>
        <fullName evidence="1">Uncharacterized protein</fullName>
    </submittedName>
</protein>